<evidence type="ECO:0000256" key="9">
    <source>
        <dbReference type="HAMAP-Rule" id="MF_00021"/>
    </source>
</evidence>
<evidence type="ECO:0000256" key="6">
    <source>
        <dbReference type="ARBA" id="ARBA00022840"/>
    </source>
</evidence>
<evidence type="ECO:0000256" key="1">
    <source>
        <dbReference type="ARBA" id="ARBA00004496"/>
    </source>
</evidence>
<protein>
    <recommendedName>
        <fullName evidence="9">Probable tRNA sulfurtransferase</fullName>
        <ecNumber evidence="9">2.8.1.4</ecNumber>
    </recommendedName>
    <alternativeName>
        <fullName evidence="9">Sulfur carrier protein ThiS sulfurtransferase</fullName>
    </alternativeName>
    <alternativeName>
        <fullName evidence="9">Thiamine biosynthesis protein ThiI</fullName>
    </alternativeName>
    <alternativeName>
        <fullName evidence="9">tRNA 4-thiouridine synthase</fullName>
    </alternativeName>
</protein>
<evidence type="ECO:0000256" key="3">
    <source>
        <dbReference type="ARBA" id="ARBA00022555"/>
    </source>
</evidence>
<evidence type="ECO:0000313" key="11">
    <source>
        <dbReference type="EMBL" id="HHQ80740.1"/>
    </source>
</evidence>
<feature type="binding site" evidence="9">
    <location>
        <position position="325"/>
    </location>
    <ligand>
        <name>ATP</name>
        <dbReference type="ChEBI" id="CHEBI:30616"/>
    </ligand>
</feature>
<evidence type="ECO:0000256" key="2">
    <source>
        <dbReference type="ARBA" id="ARBA00022490"/>
    </source>
</evidence>
<keyword evidence="3 9" id="KW-0820">tRNA-binding</keyword>
<comment type="similarity">
    <text evidence="9">Belongs to the ThiI family.</text>
</comment>
<proteinExistence type="inferred from homology"/>
<dbReference type="PANTHER" id="PTHR43209:SF1">
    <property type="entry name" value="TRNA SULFURTRANSFERASE"/>
    <property type="match status" value="1"/>
</dbReference>
<feature type="binding site" evidence="9">
    <location>
        <begin position="212"/>
        <end position="213"/>
    </location>
    <ligand>
        <name>ATP</name>
        <dbReference type="ChEBI" id="CHEBI:30616"/>
    </ligand>
</feature>
<feature type="binding site" evidence="9">
    <location>
        <position position="316"/>
    </location>
    <ligand>
        <name>ATP</name>
        <dbReference type="ChEBI" id="CHEBI:30616"/>
    </ligand>
</feature>
<evidence type="ECO:0000256" key="5">
    <source>
        <dbReference type="ARBA" id="ARBA00022741"/>
    </source>
</evidence>
<dbReference type="Gene3D" id="3.30.2130.30">
    <property type="match status" value="1"/>
</dbReference>
<dbReference type="InterPro" id="IPR054173">
    <property type="entry name" value="ThiI_fer"/>
</dbReference>
<dbReference type="PROSITE" id="PS51165">
    <property type="entry name" value="THUMP"/>
    <property type="match status" value="1"/>
</dbReference>
<dbReference type="Pfam" id="PF22025">
    <property type="entry name" value="ThiI_fer"/>
    <property type="match status" value="1"/>
</dbReference>
<dbReference type="GO" id="GO:0004810">
    <property type="term" value="F:CCA tRNA nucleotidyltransferase activity"/>
    <property type="evidence" value="ECO:0007669"/>
    <property type="project" value="InterPro"/>
</dbReference>
<keyword evidence="8 9" id="KW-0784">Thiamine biosynthesis</keyword>
<dbReference type="InterPro" id="IPR050102">
    <property type="entry name" value="tRNA_sulfurtransferase_ThiI"/>
</dbReference>
<keyword evidence="7 9" id="KW-0694">RNA-binding</keyword>
<dbReference type="SUPFAM" id="SSF143437">
    <property type="entry name" value="THUMP domain-like"/>
    <property type="match status" value="1"/>
</dbReference>
<evidence type="ECO:0000256" key="8">
    <source>
        <dbReference type="ARBA" id="ARBA00022977"/>
    </source>
</evidence>
<dbReference type="InterPro" id="IPR003720">
    <property type="entry name" value="tRNA_STrfase"/>
</dbReference>
<dbReference type="GO" id="GO:0000049">
    <property type="term" value="F:tRNA binding"/>
    <property type="evidence" value="ECO:0007669"/>
    <property type="project" value="UniProtKB-UniRule"/>
</dbReference>
<evidence type="ECO:0000256" key="7">
    <source>
        <dbReference type="ARBA" id="ARBA00022884"/>
    </source>
</evidence>
<comment type="function">
    <text evidence="9">Catalyzes the ATP-dependent transfer of a sulfur to tRNA to produce 4-thiouridine in position 8 of tRNAs, which functions as a near-UV photosensor. Also catalyzes the transfer of sulfur to the sulfur carrier protein ThiS, forming ThiS-thiocarboxylate. This is a step in the synthesis of thiazole, in the thiamine biosynthesis pathway. The sulfur is donated as persulfide by IscS.</text>
</comment>
<gene>
    <name evidence="9 11" type="primary">thiI</name>
    <name evidence="11" type="ORF">ENM78_04750</name>
</gene>
<organism evidence="11">
    <name type="scientific">Fervidicoccus fontis</name>
    <dbReference type="NCBI Taxonomy" id="683846"/>
    <lineage>
        <taxon>Archaea</taxon>
        <taxon>Thermoproteota</taxon>
        <taxon>Thermoprotei</taxon>
        <taxon>Fervidicoccales</taxon>
        <taxon>Fervidicoccaceae</taxon>
        <taxon>Fervidicoccus</taxon>
    </lineage>
</organism>
<dbReference type="EC" id="2.8.1.4" evidence="9"/>
<dbReference type="GO" id="GO:0005829">
    <property type="term" value="C:cytosol"/>
    <property type="evidence" value="ECO:0007669"/>
    <property type="project" value="TreeGrafter"/>
</dbReference>
<evidence type="ECO:0000256" key="4">
    <source>
        <dbReference type="ARBA" id="ARBA00022679"/>
    </source>
</evidence>
<dbReference type="CDD" id="cd11716">
    <property type="entry name" value="THUMP_ThiI"/>
    <property type="match status" value="1"/>
</dbReference>
<evidence type="ECO:0000259" key="10">
    <source>
        <dbReference type="PROSITE" id="PS51165"/>
    </source>
</evidence>
<dbReference type="NCBIfam" id="TIGR00342">
    <property type="entry name" value="tRNA uracil 4-sulfurtransferase ThiI"/>
    <property type="match status" value="1"/>
</dbReference>
<dbReference type="GO" id="GO:0009229">
    <property type="term" value="P:thiamine diphosphate biosynthetic process"/>
    <property type="evidence" value="ECO:0007669"/>
    <property type="project" value="UniProtKB-UniRule"/>
</dbReference>
<keyword evidence="6 9" id="KW-0067">ATP-binding</keyword>
<dbReference type="UniPathway" id="UPA00060"/>
<dbReference type="GO" id="GO:0005524">
    <property type="term" value="F:ATP binding"/>
    <property type="evidence" value="ECO:0007669"/>
    <property type="project" value="UniProtKB-UniRule"/>
</dbReference>
<feature type="binding site" evidence="9">
    <location>
        <position position="294"/>
    </location>
    <ligand>
        <name>ATP</name>
        <dbReference type="ChEBI" id="CHEBI:30616"/>
    </ligand>
</feature>
<dbReference type="InterPro" id="IPR020536">
    <property type="entry name" value="ThiI_AANH"/>
</dbReference>
<keyword evidence="4 9" id="KW-0808">Transferase</keyword>
<dbReference type="GO" id="GO:0052837">
    <property type="term" value="P:thiazole biosynthetic process"/>
    <property type="evidence" value="ECO:0007669"/>
    <property type="project" value="TreeGrafter"/>
</dbReference>
<dbReference type="GO" id="GO:0002937">
    <property type="term" value="P:tRNA 4-thiouridine biosynthesis"/>
    <property type="evidence" value="ECO:0007669"/>
    <property type="project" value="TreeGrafter"/>
</dbReference>
<dbReference type="GO" id="GO:0009228">
    <property type="term" value="P:thiamine biosynthetic process"/>
    <property type="evidence" value="ECO:0007669"/>
    <property type="project" value="UniProtKB-KW"/>
</dbReference>
<dbReference type="InterPro" id="IPR004114">
    <property type="entry name" value="THUMP_dom"/>
</dbReference>
<name>A0A7J3ZMS4_9CREN</name>
<dbReference type="InterPro" id="IPR049962">
    <property type="entry name" value="THUMP_ThiI"/>
</dbReference>
<sequence length="421" mass="46761">MLFKANTRSDGLECGCASVLEASLLRQASSADVVVLVRYGELAVKGAPTRRRMQARLARNLQEALERKHVEHSGVRVVEGRVLVEGPTPLERAVETASRVFGVVSVSPSVRFAASTLEEIVRGAIELLEEAFVNKRVRVVARRVGAHDFTSLDVAKRLGSLMLERGASGVDLKNPEYTVYLEIRGNTIYLYDVVVPGPGGIPLGSEGRVLALVSGGFDSAVASWMLMKRGSRVDLAFFNIGGEEQARVAREVACYLACEWAHGVEPVLHEVELRWLMPLLAMHFPEGYRHVVLKRAMYAGAEALARRYGARALATGESLAQVSSQTLHNLVVTEEYIDMPVLRPLIGMDKEEIIQLARKIGTYDISVKTREFCALATPRPSTSVDRERVNRLMQEHLPKQQIVEYTLKYHKRIKLKQECQC</sequence>
<accession>A0A7J3ZMS4</accession>
<dbReference type="PANTHER" id="PTHR43209">
    <property type="entry name" value="TRNA SULFURTRANSFERASE"/>
    <property type="match status" value="1"/>
</dbReference>
<feature type="domain" description="THUMP" evidence="10">
    <location>
        <begin position="91"/>
        <end position="194"/>
    </location>
</feature>
<comment type="catalytic activity">
    <reaction evidence="9">
        <text>[ThiS sulfur-carrier protein]-C-terminal Gly-Gly-AMP + S-sulfanyl-L-cysteinyl-[cysteine desulfurase] + AH2 = [ThiS sulfur-carrier protein]-C-terminal-Gly-aminoethanethioate + L-cysteinyl-[cysteine desulfurase] + A + AMP + 2 H(+)</text>
        <dbReference type="Rhea" id="RHEA:43340"/>
        <dbReference type="Rhea" id="RHEA-COMP:12157"/>
        <dbReference type="Rhea" id="RHEA-COMP:12158"/>
        <dbReference type="Rhea" id="RHEA-COMP:12910"/>
        <dbReference type="Rhea" id="RHEA-COMP:19908"/>
        <dbReference type="ChEBI" id="CHEBI:13193"/>
        <dbReference type="ChEBI" id="CHEBI:15378"/>
        <dbReference type="ChEBI" id="CHEBI:17499"/>
        <dbReference type="ChEBI" id="CHEBI:29950"/>
        <dbReference type="ChEBI" id="CHEBI:61963"/>
        <dbReference type="ChEBI" id="CHEBI:90618"/>
        <dbReference type="ChEBI" id="CHEBI:232372"/>
        <dbReference type="ChEBI" id="CHEBI:456215"/>
    </reaction>
</comment>
<dbReference type="Pfam" id="PF02926">
    <property type="entry name" value="THUMP"/>
    <property type="match status" value="1"/>
</dbReference>
<keyword evidence="2 9" id="KW-0963">Cytoplasm</keyword>
<dbReference type="EMBL" id="DRZC01000068">
    <property type="protein sequence ID" value="HHQ80740.1"/>
    <property type="molecule type" value="Genomic_DNA"/>
</dbReference>
<dbReference type="HAMAP" id="MF_00021">
    <property type="entry name" value="ThiI"/>
    <property type="match status" value="1"/>
</dbReference>
<comment type="pathway">
    <text evidence="9">Cofactor biosynthesis; thiamine diphosphate biosynthesis.</text>
</comment>
<comment type="subcellular location">
    <subcellularLocation>
        <location evidence="1 9">Cytoplasm</location>
    </subcellularLocation>
</comment>
<reference evidence="11" key="1">
    <citation type="journal article" date="2020" name="mSystems">
        <title>Genome- and Community-Level Interaction Insights into Carbon Utilization and Element Cycling Functions of Hydrothermarchaeota in Hydrothermal Sediment.</title>
        <authorList>
            <person name="Zhou Z."/>
            <person name="Liu Y."/>
            <person name="Xu W."/>
            <person name="Pan J."/>
            <person name="Luo Z.H."/>
            <person name="Li M."/>
        </authorList>
    </citation>
    <scope>NUCLEOTIDE SEQUENCE [LARGE SCALE GENOMIC DNA]</scope>
    <source>
        <strain evidence="11">SpSt-1116</strain>
    </source>
</reference>
<dbReference type="AlphaFoldDB" id="A0A7J3ZMS4"/>
<dbReference type="Pfam" id="PF02568">
    <property type="entry name" value="ThiI"/>
    <property type="match status" value="1"/>
</dbReference>
<dbReference type="Gene3D" id="3.40.50.620">
    <property type="entry name" value="HUPs"/>
    <property type="match status" value="1"/>
</dbReference>
<dbReference type="SMART" id="SM00981">
    <property type="entry name" value="THUMP"/>
    <property type="match status" value="1"/>
</dbReference>
<dbReference type="InterPro" id="IPR014729">
    <property type="entry name" value="Rossmann-like_a/b/a_fold"/>
</dbReference>
<dbReference type="SUPFAM" id="SSF52402">
    <property type="entry name" value="Adenine nucleotide alpha hydrolases-like"/>
    <property type="match status" value="1"/>
</dbReference>
<dbReference type="GO" id="GO:0140741">
    <property type="term" value="F:tRNA-uracil-4 sulfurtransferase activity"/>
    <property type="evidence" value="ECO:0007669"/>
    <property type="project" value="UniProtKB-EC"/>
</dbReference>
<comment type="caution">
    <text evidence="11">The sequence shown here is derived from an EMBL/GenBank/DDBJ whole genome shotgun (WGS) entry which is preliminary data.</text>
</comment>
<keyword evidence="5 9" id="KW-0547">Nucleotide-binding</keyword>
<dbReference type="InterPro" id="IPR049961">
    <property type="entry name" value="ThiI_N"/>
</dbReference>
<comment type="catalytic activity">
    <reaction evidence="9">
        <text>[ThiI sulfur-carrier protein]-S-sulfanyl-L-cysteine + a uridine in tRNA + 2 reduced [2Fe-2S]-[ferredoxin] + ATP + H(+) = [ThiI sulfur-carrier protein]-L-cysteine + a 4-thiouridine in tRNA + 2 oxidized [2Fe-2S]-[ferredoxin] + AMP + diphosphate</text>
        <dbReference type="Rhea" id="RHEA:24176"/>
        <dbReference type="Rhea" id="RHEA-COMP:10000"/>
        <dbReference type="Rhea" id="RHEA-COMP:10001"/>
        <dbReference type="Rhea" id="RHEA-COMP:13337"/>
        <dbReference type="Rhea" id="RHEA-COMP:13338"/>
        <dbReference type="Rhea" id="RHEA-COMP:13339"/>
        <dbReference type="Rhea" id="RHEA-COMP:13340"/>
        <dbReference type="ChEBI" id="CHEBI:15378"/>
        <dbReference type="ChEBI" id="CHEBI:29950"/>
        <dbReference type="ChEBI" id="CHEBI:30616"/>
        <dbReference type="ChEBI" id="CHEBI:33019"/>
        <dbReference type="ChEBI" id="CHEBI:33737"/>
        <dbReference type="ChEBI" id="CHEBI:33738"/>
        <dbReference type="ChEBI" id="CHEBI:61963"/>
        <dbReference type="ChEBI" id="CHEBI:65315"/>
        <dbReference type="ChEBI" id="CHEBI:136798"/>
        <dbReference type="ChEBI" id="CHEBI:456215"/>
        <dbReference type="EC" id="2.8.1.4"/>
    </reaction>
</comment>
<comment type="caution">
    <text evidence="9">Lacks conserved residue(s) required for the propagation of feature annotation.</text>
</comment>